<feature type="compositionally biased region" description="Polar residues" evidence="1">
    <location>
        <begin position="218"/>
        <end position="234"/>
    </location>
</feature>
<organism evidence="2 3">
    <name type="scientific">Rickenella mellea</name>
    <dbReference type="NCBI Taxonomy" id="50990"/>
    <lineage>
        <taxon>Eukaryota</taxon>
        <taxon>Fungi</taxon>
        <taxon>Dikarya</taxon>
        <taxon>Basidiomycota</taxon>
        <taxon>Agaricomycotina</taxon>
        <taxon>Agaricomycetes</taxon>
        <taxon>Hymenochaetales</taxon>
        <taxon>Rickenellaceae</taxon>
        <taxon>Rickenella</taxon>
    </lineage>
</organism>
<dbReference type="GO" id="GO:0003700">
    <property type="term" value="F:DNA-binding transcription factor activity"/>
    <property type="evidence" value="ECO:0007669"/>
    <property type="project" value="InterPro"/>
</dbReference>
<sequence>MARGRKKDLTIPQTRALSQQRAYRDRRAKYVSELEERCRALEDENTHLKARLAAHATTTSPAPSSASPEMVGSISSVYVFLTNNTRIEQTSATRNLLDHLSSTSQSIGRLQQLVVRSCVATNPSNPPPTSLDPTLERMLSVLQAPHIAFRDVAGSNTTSVLSEESHASGRDDEQHQLEESHAGEIYDSESECCGGLMDCKGLIEEPEECHPTAVPVSNVRSQSQSSAVHAVIST</sequence>
<dbReference type="AlphaFoldDB" id="A0A4Y7QNG0"/>
<dbReference type="VEuPathDB" id="FungiDB:BD410DRAFT_233862"/>
<dbReference type="InterPro" id="IPR046347">
    <property type="entry name" value="bZIP_sf"/>
</dbReference>
<dbReference type="SUPFAM" id="SSF57959">
    <property type="entry name" value="Leucine zipper domain"/>
    <property type="match status" value="1"/>
</dbReference>
<evidence type="ECO:0000256" key="1">
    <source>
        <dbReference type="SAM" id="MobiDB-lite"/>
    </source>
</evidence>
<evidence type="ECO:0000313" key="3">
    <source>
        <dbReference type="Proteomes" id="UP000294933"/>
    </source>
</evidence>
<reference evidence="2 3" key="1">
    <citation type="submission" date="2018-06" db="EMBL/GenBank/DDBJ databases">
        <title>A transcriptomic atlas of mushroom development highlights an independent origin of complex multicellularity.</title>
        <authorList>
            <consortium name="DOE Joint Genome Institute"/>
            <person name="Krizsan K."/>
            <person name="Almasi E."/>
            <person name="Merenyi Z."/>
            <person name="Sahu N."/>
            <person name="Viragh M."/>
            <person name="Koszo T."/>
            <person name="Mondo S."/>
            <person name="Kiss B."/>
            <person name="Balint B."/>
            <person name="Kues U."/>
            <person name="Barry K."/>
            <person name="Hegedus J.C."/>
            <person name="Henrissat B."/>
            <person name="Johnson J."/>
            <person name="Lipzen A."/>
            <person name="Ohm R."/>
            <person name="Nagy I."/>
            <person name="Pangilinan J."/>
            <person name="Yan J."/>
            <person name="Xiong Y."/>
            <person name="Grigoriev I.V."/>
            <person name="Hibbett D.S."/>
            <person name="Nagy L.G."/>
        </authorList>
    </citation>
    <scope>NUCLEOTIDE SEQUENCE [LARGE SCALE GENOMIC DNA]</scope>
    <source>
        <strain evidence="2 3">SZMC22713</strain>
    </source>
</reference>
<feature type="compositionally biased region" description="Basic and acidic residues" evidence="1">
    <location>
        <begin position="163"/>
        <end position="179"/>
    </location>
</feature>
<evidence type="ECO:0008006" key="4">
    <source>
        <dbReference type="Google" id="ProtNLM"/>
    </source>
</evidence>
<feature type="region of interest" description="Disordered" evidence="1">
    <location>
        <begin position="156"/>
        <end position="179"/>
    </location>
</feature>
<proteinExistence type="predicted"/>
<dbReference type="Gene3D" id="1.20.5.170">
    <property type="match status" value="1"/>
</dbReference>
<evidence type="ECO:0000313" key="2">
    <source>
        <dbReference type="EMBL" id="TDL28602.1"/>
    </source>
</evidence>
<gene>
    <name evidence="2" type="ORF">BD410DRAFT_233862</name>
</gene>
<dbReference type="Proteomes" id="UP000294933">
    <property type="component" value="Unassembled WGS sequence"/>
</dbReference>
<accession>A0A4Y7QNG0</accession>
<name>A0A4Y7QNG0_9AGAM</name>
<protein>
    <recommendedName>
        <fullName evidence="4">BZIP domain-containing protein</fullName>
    </recommendedName>
</protein>
<dbReference type="EMBL" id="ML170157">
    <property type="protein sequence ID" value="TDL28602.1"/>
    <property type="molecule type" value="Genomic_DNA"/>
</dbReference>
<keyword evidence="3" id="KW-1185">Reference proteome</keyword>
<feature type="region of interest" description="Disordered" evidence="1">
    <location>
        <begin position="214"/>
        <end position="234"/>
    </location>
</feature>
<dbReference type="OrthoDB" id="3365874at2759"/>